<organism evidence="1 2">
    <name type="scientific">Kistimonas scapharcae</name>
    <dbReference type="NCBI Taxonomy" id="1036133"/>
    <lineage>
        <taxon>Bacteria</taxon>
        <taxon>Pseudomonadati</taxon>
        <taxon>Pseudomonadota</taxon>
        <taxon>Gammaproteobacteria</taxon>
        <taxon>Oceanospirillales</taxon>
        <taxon>Endozoicomonadaceae</taxon>
        <taxon>Kistimonas</taxon>
    </lineage>
</organism>
<sequence length="216" mass="24278">MGYTHYWKMDGERKHFTEREWHTFRQLWCEVYPKLPKTDATCSGDPLPLALAVCDKSPAKKTIVATDAGQVFTTHTLFESDGDEVTNIMSFNGCHPDDPDGNRIDLGHEGFHILQKGNDDFNFCKTARKPYDFAVCVALGCLRMAVEEDGVLQITSDGGLNDWEPALLFLKDNLESRVIDAYGFSTANELLFIMNTKITPAPHPESPFDPIAWLMS</sequence>
<accession>A0ABP8V978</accession>
<name>A0ABP8V978_9GAMM</name>
<evidence type="ECO:0000313" key="2">
    <source>
        <dbReference type="Proteomes" id="UP001500604"/>
    </source>
</evidence>
<comment type="caution">
    <text evidence="1">The sequence shown here is derived from an EMBL/GenBank/DDBJ whole genome shotgun (WGS) entry which is preliminary data.</text>
</comment>
<reference evidence="2" key="1">
    <citation type="journal article" date="2019" name="Int. J. Syst. Evol. Microbiol.">
        <title>The Global Catalogue of Microorganisms (GCM) 10K type strain sequencing project: providing services to taxonomists for standard genome sequencing and annotation.</title>
        <authorList>
            <consortium name="The Broad Institute Genomics Platform"/>
            <consortium name="The Broad Institute Genome Sequencing Center for Infectious Disease"/>
            <person name="Wu L."/>
            <person name="Ma J."/>
        </authorList>
    </citation>
    <scope>NUCLEOTIDE SEQUENCE [LARGE SCALE GENOMIC DNA]</scope>
    <source>
        <strain evidence="2">JCM 17805</strain>
    </source>
</reference>
<gene>
    <name evidence="1" type="ORF">GCM10023116_47930</name>
</gene>
<dbReference type="Proteomes" id="UP001500604">
    <property type="component" value="Unassembled WGS sequence"/>
</dbReference>
<keyword evidence="2" id="KW-1185">Reference proteome</keyword>
<protein>
    <submittedName>
        <fullName evidence="1">Uncharacterized protein</fullName>
    </submittedName>
</protein>
<evidence type="ECO:0000313" key="1">
    <source>
        <dbReference type="EMBL" id="GAA4652509.1"/>
    </source>
</evidence>
<proteinExistence type="predicted"/>
<dbReference type="RefSeq" id="WP_345199091.1">
    <property type="nucleotide sequence ID" value="NZ_BAABFL010000477.1"/>
</dbReference>
<dbReference type="EMBL" id="BAABFL010000477">
    <property type="protein sequence ID" value="GAA4652509.1"/>
    <property type="molecule type" value="Genomic_DNA"/>
</dbReference>